<dbReference type="Proteomes" id="UP000268014">
    <property type="component" value="Unassembled WGS sequence"/>
</dbReference>
<dbReference type="WBParaSite" id="HPLM_0001195001-mRNA-1">
    <property type="protein sequence ID" value="HPLM_0001195001-mRNA-1"/>
    <property type="gene ID" value="HPLM_0001195001"/>
</dbReference>
<proteinExistence type="predicted"/>
<organism evidence="3">
    <name type="scientific">Haemonchus placei</name>
    <name type="common">Barber's pole worm</name>
    <dbReference type="NCBI Taxonomy" id="6290"/>
    <lineage>
        <taxon>Eukaryota</taxon>
        <taxon>Metazoa</taxon>
        <taxon>Ecdysozoa</taxon>
        <taxon>Nematoda</taxon>
        <taxon>Chromadorea</taxon>
        <taxon>Rhabditida</taxon>
        <taxon>Rhabditina</taxon>
        <taxon>Rhabditomorpha</taxon>
        <taxon>Strongyloidea</taxon>
        <taxon>Trichostrongylidae</taxon>
        <taxon>Haemonchus</taxon>
    </lineage>
</organism>
<reference evidence="3" key="1">
    <citation type="submission" date="2017-02" db="UniProtKB">
        <authorList>
            <consortium name="WormBaseParasite"/>
        </authorList>
    </citation>
    <scope>IDENTIFICATION</scope>
</reference>
<evidence type="ECO:0000313" key="1">
    <source>
        <dbReference type="EMBL" id="VDO44270.1"/>
    </source>
</evidence>
<dbReference type="EMBL" id="UZAF01017714">
    <property type="protein sequence ID" value="VDO44270.1"/>
    <property type="molecule type" value="Genomic_DNA"/>
</dbReference>
<evidence type="ECO:0000313" key="2">
    <source>
        <dbReference type="Proteomes" id="UP000268014"/>
    </source>
</evidence>
<gene>
    <name evidence="1" type="ORF">HPLM_LOCUS11942</name>
</gene>
<protein>
    <submittedName>
        <fullName evidence="1 3">Uncharacterized protein</fullName>
    </submittedName>
</protein>
<dbReference type="AlphaFoldDB" id="A0A0N4WLD1"/>
<accession>A0A0N4WLD1</accession>
<name>A0A0N4WLD1_HAEPC</name>
<keyword evidence="2" id="KW-1185">Reference proteome</keyword>
<evidence type="ECO:0000313" key="3">
    <source>
        <dbReference type="WBParaSite" id="HPLM_0001195001-mRNA-1"/>
    </source>
</evidence>
<reference evidence="1 2" key="2">
    <citation type="submission" date="2018-11" db="EMBL/GenBank/DDBJ databases">
        <authorList>
            <consortium name="Pathogen Informatics"/>
        </authorList>
    </citation>
    <scope>NUCLEOTIDE SEQUENCE [LARGE SCALE GENOMIC DNA]</scope>
    <source>
        <strain evidence="1 2">MHpl1</strain>
    </source>
</reference>
<sequence>MSSPTRPLVSRLRPLATPRRCQTTTSWRRQCNARDERSDVRLTVIEYRRCVHAMQSPRFGRRFAAVWPIYNELVLSTSR</sequence>